<evidence type="ECO:0000313" key="11">
    <source>
        <dbReference type="EMBL" id="TWT83981.1"/>
    </source>
</evidence>
<keyword evidence="4 9" id="KW-0812">Transmembrane</keyword>
<protein>
    <submittedName>
        <fullName evidence="11">Motility protein B</fullName>
    </submittedName>
</protein>
<dbReference type="Proteomes" id="UP000315010">
    <property type="component" value="Unassembled WGS sequence"/>
</dbReference>
<feature type="region of interest" description="Disordered" evidence="8">
    <location>
        <begin position="80"/>
        <end position="103"/>
    </location>
</feature>
<evidence type="ECO:0000256" key="1">
    <source>
        <dbReference type="ARBA" id="ARBA00004162"/>
    </source>
</evidence>
<dbReference type="PANTHER" id="PTHR30329">
    <property type="entry name" value="STATOR ELEMENT OF FLAGELLAR MOTOR COMPLEX"/>
    <property type="match status" value="1"/>
</dbReference>
<accession>A0A5C5ZAW1</accession>
<comment type="subcellular location">
    <subcellularLocation>
        <location evidence="1">Cell membrane</location>
        <topology evidence="1">Single-pass membrane protein</topology>
    </subcellularLocation>
</comment>
<dbReference type="PROSITE" id="PS51123">
    <property type="entry name" value="OMPA_2"/>
    <property type="match status" value="1"/>
</dbReference>
<evidence type="ECO:0000256" key="5">
    <source>
        <dbReference type="ARBA" id="ARBA00022989"/>
    </source>
</evidence>
<comment type="similarity">
    <text evidence="2">Belongs to the MotB family.</text>
</comment>
<evidence type="ECO:0000256" key="8">
    <source>
        <dbReference type="SAM" id="MobiDB-lite"/>
    </source>
</evidence>
<dbReference type="PANTHER" id="PTHR30329:SF21">
    <property type="entry name" value="LIPOPROTEIN YIAD-RELATED"/>
    <property type="match status" value="1"/>
</dbReference>
<dbReference type="OrthoDB" id="9815217at2"/>
<dbReference type="RefSeq" id="WP_146401465.1">
    <property type="nucleotide sequence ID" value="NZ_SJPJ01000001.1"/>
</dbReference>
<sequence>MDLEEEEIGIPEWVVTFGDMMSLLLTFFIMLVSLSEIKEEEKYQSLVDSMKRQFGYARTIEAIAPGDSRPRTQAFSVLSTTGRAKKKDTAKGGVPDKAPSGEDPLVRIVRPGQMTAVGSVILFELGSDKLSVSNQIALKNVAEQLRGKPQKIEVRGHVSAEYAARTVGTDEAIQLGFRRAIAVRQVLVNREGLEPSRIRVSSAGESEPMHRAGGSVAIARNPRVEVFLLDETVEDLHGTVEERNAQQIQASDSNTESD</sequence>
<dbReference type="Gene3D" id="3.30.1330.60">
    <property type="entry name" value="OmpA-like domain"/>
    <property type="match status" value="1"/>
</dbReference>
<feature type="transmembrane region" description="Helical" evidence="9">
    <location>
        <begin position="13"/>
        <end position="34"/>
    </location>
</feature>
<dbReference type="InterPro" id="IPR006665">
    <property type="entry name" value="OmpA-like"/>
</dbReference>
<comment type="caution">
    <text evidence="11">The sequence shown here is derived from an EMBL/GenBank/DDBJ whole genome shotgun (WGS) entry which is preliminary data.</text>
</comment>
<dbReference type="GO" id="GO:0005886">
    <property type="term" value="C:plasma membrane"/>
    <property type="evidence" value="ECO:0007669"/>
    <property type="project" value="UniProtKB-SubCell"/>
</dbReference>
<dbReference type="AlphaFoldDB" id="A0A5C5ZAW1"/>
<evidence type="ECO:0000256" key="4">
    <source>
        <dbReference type="ARBA" id="ARBA00022692"/>
    </source>
</evidence>
<evidence type="ECO:0000313" key="12">
    <source>
        <dbReference type="Proteomes" id="UP000315010"/>
    </source>
</evidence>
<proteinExistence type="inferred from homology"/>
<reference evidence="11 12" key="1">
    <citation type="submission" date="2019-02" db="EMBL/GenBank/DDBJ databases">
        <title>Deep-cultivation of Planctomycetes and their phenomic and genomic characterization uncovers novel biology.</title>
        <authorList>
            <person name="Wiegand S."/>
            <person name="Jogler M."/>
            <person name="Boedeker C."/>
            <person name="Pinto D."/>
            <person name="Vollmers J."/>
            <person name="Rivas-Marin E."/>
            <person name="Kohn T."/>
            <person name="Peeters S.H."/>
            <person name="Heuer A."/>
            <person name="Rast P."/>
            <person name="Oberbeckmann S."/>
            <person name="Bunk B."/>
            <person name="Jeske O."/>
            <person name="Meyerdierks A."/>
            <person name="Storesund J.E."/>
            <person name="Kallscheuer N."/>
            <person name="Luecker S."/>
            <person name="Lage O.M."/>
            <person name="Pohl T."/>
            <person name="Merkel B.J."/>
            <person name="Hornburger P."/>
            <person name="Mueller R.-W."/>
            <person name="Bruemmer F."/>
            <person name="Labrenz M."/>
            <person name="Spormann A.M."/>
            <person name="Op Den Camp H."/>
            <person name="Overmann J."/>
            <person name="Amann R."/>
            <person name="Jetten M.S.M."/>
            <person name="Mascher T."/>
            <person name="Medema M.H."/>
            <person name="Devos D.P."/>
            <person name="Kaster A.-K."/>
            <person name="Ovreas L."/>
            <person name="Rohde M."/>
            <person name="Galperin M.Y."/>
            <person name="Jogler C."/>
        </authorList>
    </citation>
    <scope>NUCLEOTIDE SEQUENCE [LARGE SCALE GENOMIC DNA]</scope>
    <source>
        <strain evidence="11 12">CA13</strain>
    </source>
</reference>
<dbReference type="EMBL" id="SJPJ01000001">
    <property type="protein sequence ID" value="TWT83981.1"/>
    <property type="molecule type" value="Genomic_DNA"/>
</dbReference>
<evidence type="ECO:0000256" key="3">
    <source>
        <dbReference type="ARBA" id="ARBA00022475"/>
    </source>
</evidence>
<dbReference type="CDD" id="cd07185">
    <property type="entry name" value="OmpA_C-like"/>
    <property type="match status" value="1"/>
</dbReference>
<dbReference type="InterPro" id="IPR036737">
    <property type="entry name" value="OmpA-like_sf"/>
</dbReference>
<evidence type="ECO:0000256" key="6">
    <source>
        <dbReference type="ARBA" id="ARBA00023136"/>
    </source>
</evidence>
<dbReference type="Pfam" id="PF13677">
    <property type="entry name" value="MotB_plug"/>
    <property type="match status" value="1"/>
</dbReference>
<keyword evidence="5 9" id="KW-1133">Transmembrane helix</keyword>
<dbReference type="InterPro" id="IPR025713">
    <property type="entry name" value="MotB-like_N_dom"/>
</dbReference>
<evidence type="ECO:0000259" key="10">
    <source>
        <dbReference type="PROSITE" id="PS51123"/>
    </source>
</evidence>
<evidence type="ECO:0000256" key="7">
    <source>
        <dbReference type="PROSITE-ProRule" id="PRU00473"/>
    </source>
</evidence>
<keyword evidence="12" id="KW-1185">Reference proteome</keyword>
<name>A0A5C5ZAW1_9BACT</name>
<keyword evidence="6 7" id="KW-0472">Membrane</keyword>
<keyword evidence="3" id="KW-1003">Cell membrane</keyword>
<organism evidence="11 12">
    <name type="scientific">Novipirellula herctigrandis</name>
    <dbReference type="NCBI Taxonomy" id="2527986"/>
    <lineage>
        <taxon>Bacteria</taxon>
        <taxon>Pseudomonadati</taxon>
        <taxon>Planctomycetota</taxon>
        <taxon>Planctomycetia</taxon>
        <taxon>Pirellulales</taxon>
        <taxon>Pirellulaceae</taxon>
        <taxon>Novipirellula</taxon>
    </lineage>
</organism>
<dbReference type="Pfam" id="PF00691">
    <property type="entry name" value="OmpA"/>
    <property type="match status" value="1"/>
</dbReference>
<dbReference type="InterPro" id="IPR050330">
    <property type="entry name" value="Bact_OuterMem_StrucFunc"/>
</dbReference>
<dbReference type="SUPFAM" id="SSF103088">
    <property type="entry name" value="OmpA-like"/>
    <property type="match status" value="1"/>
</dbReference>
<evidence type="ECO:0000256" key="9">
    <source>
        <dbReference type="SAM" id="Phobius"/>
    </source>
</evidence>
<gene>
    <name evidence="11" type="primary">motB_2</name>
    <name evidence="11" type="ORF">CA13_54550</name>
</gene>
<feature type="domain" description="OmpA-like" evidence="10">
    <location>
        <begin position="110"/>
        <end position="232"/>
    </location>
</feature>
<evidence type="ECO:0000256" key="2">
    <source>
        <dbReference type="ARBA" id="ARBA00008914"/>
    </source>
</evidence>